<sequence>MLTPTLQAAVRPFRPFGSTPAVSLTRDLPQGVDADVLLLESGDIRHILFTCYAEQDFPERKLDVTGCDVDENIIARNVLLLALILGGGDVVSSEKMWNIYYHMYLDESDMELLGAQARKLLAVSETLDQWHASSYGSTLRFGDAETLSTVRNVWFQHVAAIDAKDSTEYKNRFESAREKSHALMNKFWGNRGLASTGARSSAPLGYQMTGDLIESTDRYWDTGFSHNHAPDAAMSPNPMFSVAMSDHVSLAFPSDPLLGFHLGVAHAKLTTLSPLCLTGQDSKEPAVFDAAQLQFKVWTDAFRRVAARVTVRYVAAHCFSFCHTLQYNIDTGETNAHWYRYDRGFQTLKLATSEYGKQGEAPKKFDVIDTSNLCDHHGALSLLISTAPLLKNKPWSTLYIKLIAKGLDSTAEAFDHILCGYTKELSVLLGLAPIEYLTNTTAESYSDASVAVLFDGGNREIHCQIAWKHGKFLAGSNPQPGKLLVNPEDIASIAYKIYVNMFRHEDMKRMAAELAQGLEVPSADAYTKYHRGTLIALVKIICKSVRTRTEEVGRGLYQRLATDETSSSNPAHMTSVESGMSESGLYTGESWLGRPDIGSDSSAAFCNWKSVPIAVAVTLVIPPSRWKPVYEIVSKRTGLGGVVMGGAVSSATRDKGYRLSVYSDVQVSFGTTSTRGSRDDDGFAVLVDEDKDGWNGDSPMVVSFYASSWALRIDIPKTMVSVTLQATGINVREFKALMAGSPLMPVCEASLLDEEHVFISKHPPGQTGHCIVGGTLPLPSVEELAVSTPAPETQLTPNFDDKTSHFMSITAYTDITSDKGKQLLTNKVPITLHSASPFTINIVFGNDALILPINFPAPVLKDLTKTRIARKSRYIELIAPFAEPSNNLVLDSYVFPTIRSDSGLPVTLNIPHLSLDTLPILDVDNKDDLQFLTPLASFTLSNRERVLRNATFAGPAHGDARSSLSAFPRVNFKESLFTMCMLSSGLQGGQTGLFALSKPKAGGIHMLIFVSAIRLDATVGGVVLDAAVLPFSREVLEGSKFDELKDFLLLLRTLECCTLTVDDAELKLWKALLPAYVERCRTWEHASECEYARPGASVPLSLEDGGLVLCSCGQGRMMPDGFVAVPEWETAKKFCTRIAVGLAYACPFVEEVVEEGLPSMIAAKDESFWKRGPGTRPAARGSGFGSRRGTPMSVAGLTGEACWNCGRTRANKPGGGSLKKCMRCLRARYCSVECQKNDWPTKHRFECIMAEQNEGVVSYLGLE</sequence>
<name>A0AAJ0MBH5_9PEZI</name>
<dbReference type="InterPro" id="IPR027974">
    <property type="entry name" value="DUF4470"/>
</dbReference>
<dbReference type="GO" id="GO:0008270">
    <property type="term" value="F:zinc ion binding"/>
    <property type="evidence" value="ECO:0007669"/>
    <property type="project" value="UniProtKB-KW"/>
</dbReference>
<reference evidence="6" key="1">
    <citation type="journal article" date="2023" name="Mol. Phylogenet. Evol.">
        <title>Genome-scale phylogeny and comparative genomics of the fungal order Sordariales.</title>
        <authorList>
            <person name="Hensen N."/>
            <person name="Bonometti L."/>
            <person name="Westerberg I."/>
            <person name="Brannstrom I.O."/>
            <person name="Guillou S."/>
            <person name="Cros-Aarteil S."/>
            <person name="Calhoun S."/>
            <person name="Haridas S."/>
            <person name="Kuo A."/>
            <person name="Mondo S."/>
            <person name="Pangilinan J."/>
            <person name="Riley R."/>
            <person name="LaButti K."/>
            <person name="Andreopoulos B."/>
            <person name="Lipzen A."/>
            <person name="Chen C."/>
            <person name="Yan M."/>
            <person name="Daum C."/>
            <person name="Ng V."/>
            <person name="Clum A."/>
            <person name="Steindorff A."/>
            <person name="Ohm R.A."/>
            <person name="Martin F."/>
            <person name="Silar P."/>
            <person name="Natvig D.O."/>
            <person name="Lalanne C."/>
            <person name="Gautier V."/>
            <person name="Ament-Velasquez S.L."/>
            <person name="Kruys A."/>
            <person name="Hutchinson M.I."/>
            <person name="Powell A.J."/>
            <person name="Barry K."/>
            <person name="Miller A.N."/>
            <person name="Grigoriev I.V."/>
            <person name="Debuchy R."/>
            <person name="Gladieux P."/>
            <person name="Hiltunen Thoren M."/>
            <person name="Johannesson H."/>
        </authorList>
    </citation>
    <scope>NUCLEOTIDE SEQUENCE</scope>
    <source>
        <strain evidence="6">CBS 955.72</strain>
    </source>
</reference>
<organism evidence="6 7">
    <name type="scientific">Lasiosphaeria hispida</name>
    <dbReference type="NCBI Taxonomy" id="260671"/>
    <lineage>
        <taxon>Eukaryota</taxon>
        <taxon>Fungi</taxon>
        <taxon>Dikarya</taxon>
        <taxon>Ascomycota</taxon>
        <taxon>Pezizomycotina</taxon>
        <taxon>Sordariomycetes</taxon>
        <taxon>Sordariomycetidae</taxon>
        <taxon>Sordariales</taxon>
        <taxon>Lasiosphaeriaceae</taxon>
        <taxon>Lasiosphaeria</taxon>
    </lineage>
</organism>
<dbReference type="EMBL" id="JAUIQD010000005">
    <property type="protein sequence ID" value="KAK3348607.1"/>
    <property type="molecule type" value="Genomic_DNA"/>
</dbReference>
<keyword evidence="7" id="KW-1185">Reference proteome</keyword>
<evidence type="ECO:0000313" key="6">
    <source>
        <dbReference type="EMBL" id="KAK3348607.1"/>
    </source>
</evidence>
<feature type="domain" description="MYND-type" evidence="5">
    <location>
        <begin position="1202"/>
        <end position="1247"/>
    </location>
</feature>
<accession>A0AAJ0MBH5</accession>
<evidence type="ECO:0000256" key="4">
    <source>
        <dbReference type="PROSITE-ProRule" id="PRU00134"/>
    </source>
</evidence>
<keyword evidence="2 4" id="KW-0863">Zinc-finger</keyword>
<evidence type="ECO:0000256" key="1">
    <source>
        <dbReference type="ARBA" id="ARBA00022723"/>
    </source>
</evidence>
<dbReference type="PROSITE" id="PS50865">
    <property type="entry name" value="ZF_MYND_2"/>
    <property type="match status" value="1"/>
</dbReference>
<dbReference type="InterPro" id="IPR002893">
    <property type="entry name" value="Znf_MYND"/>
</dbReference>
<dbReference type="InterPro" id="IPR024119">
    <property type="entry name" value="TF_DEAF-1"/>
</dbReference>
<comment type="caution">
    <text evidence="6">The sequence shown here is derived from an EMBL/GenBank/DDBJ whole genome shotgun (WGS) entry which is preliminary data.</text>
</comment>
<dbReference type="SUPFAM" id="SSF144232">
    <property type="entry name" value="HIT/MYND zinc finger-like"/>
    <property type="match status" value="1"/>
</dbReference>
<evidence type="ECO:0000313" key="7">
    <source>
        <dbReference type="Proteomes" id="UP001275084"/>
    </source>
</evidence>
<keyword evidence="1" id="KW-0479">Metal-binding</keyword>
<dbReference type="Pfam" id="PF14737">
    <property type="entry name" value="DUF4470"/>
    <property type="match status" value="1"/>
</dbReference>
<evidence type="ECO:0000256" key="3">
    <source>
        <dbReference type="ARBA" id="ARBA00022833"/>
    </source>
</evidence>
<dbReference type="AlphaFoldDB" id="A0AAJ0MBH5"/>
<dbReference type="PANTHER" id="PTHR10237">
    <property type="entry name" value="DEFORMED EPIDERMAL AUTOREGULATORY FACTOR 1 HOMOLOG SUPPRESSIN"/>
    <property type="match status" value="1"/>
</dbReference>
<dbReference type="Proteomes" id="UP001275084">
    <property type="component" value="Unassembled WGS sequence"/>
</dbReference>
<dbReference type="GO" id="GO:0000981">
    <property type="term" value="F:DNA-binding transcription factor activity, RNA polymerase II-specific"/>
    <property type="evidence" value="ECO:0007669"/>
    <property type="project" value="TreeGrafter"/>
</dbReference>
<evidence type="ECO:0000256" key="2">
    <source>
        <dbReference type="ARBA" id="ARBA00022771"/>
    </source>
</evidence>
<protein>
    <submittedName>
        <fullName evidence="6">MYND finger</fullName>
    </submittedName>
</protein>
<dbReference type="Pfam" id="PF01753">
    <property type="entry name" value="zf-MYND"/>
    <property type="match status" value="1"/>
</dbReference>
<gene>
    <name evidence="6" type="ORF">B0T25DRAFT_608738</name>
</gene>
<dbReference type="PANTHER" id="PTHR10237:SF15">
    <property type="entry name" value="LD37257P"/>
    <property type="match status" value="1"/>
</dbReference>
<proteinExistence type="predicted"/>
<reference evidence="6" key="2">
    <citation type="submission" date="2023-06" db="EMBL/GenBank/DDBJ databases">
        <authorList>
            <consortium name="Lawrence Berkeley National Laboratory"/>
            <person name="Haridas S."/>
            <person name="Hensen N."/>
            <person name="Bonometti L."/>
            <person name="Westerberg I."/>
            <person name="Brannstrom I.O."/>
            <person name="Guillou S."/>
            <person name="Cros-Aarteil S."/>
            <person name="Calhoun S."/>
            <person name="Kuo A."/>
            <person name="Mondo S."/>
            <person name="Pangilinan J."/>
            <person name="Riley R."/>
            <person name="Labutti K."/>
            <person name="Andreopoulos B."/>
            <person name="Lipzen A."/>
            <person name="Chen C."/>
            <person name="Yanf M."/>
            <person name="Daum C."/>
            <person name="Ng V."/>
            <person name="Clum A."/>
            <person name="Steindorff A."/>
            <person name="Ohm R."/>
            <person name="Martin F."/>
            <person name="Silar P."/>
            <person name="Natvig D."/>
            <person name="Lalanne C."/>
            <person name="Gautier V."/>
            <person name="Ament-Velasquez S.L."/>
            <person name="Kruys A."/>
            <person name="Hutchinson M.I."/>
            <person name="Powell A.J."/>
            <person name="Barry K."/>
            <person name="Miller A.N."/>
            <person name="Grigoriev I.V."/>
            <person name="Debuchy R."/>
            <person name="Gladieux P."/>
            <person name="Thoren M.H."/>
            <person name="Johannesson H."/>
        </authorList>
    </citation>
    <scope>NUCLEOTIDE SEQUENCE</scope>
    <source>
        <strain evidence="6">CBS 955.72</strain>
    </source>
</reference>
<dbReference type="PROSITE" id="PS01360">
    <property type="entry name" value="ZF_MYND_1"/>
    <property type="match status" value="1"/>
</dbReference>
<keyword evidence="3" id="KW-0862">Zinc</keyword>
<dbReference type="Gene3D" id="6.10.140.2220">
    <property type="match status" value="1"/>
</dbReference>
<dbReference type="GO" id="GO:0005634">
    <property type="term" value="C:nucleus"/>
    <property type="evidence" value="ECO:0007669"/>
    <property type="project" value="TreeGrafter"/>
</dbReference>
<evidence type="ECO:0000259" key="5">
    <source>
        <dbReference type="PROSITE" id="PS50865"/>
    </source>
</evidence>